<dbReference type="Pfam" id="PF01202">
    <property type="entry name" value="SKI"/>
    <property type="match status" value="1"/>
</dbReference>
<feature type="domain" description="AAA+ ATPase" evidence="11">
    <location>
        <begin position="3422"/>
        <end position="3577"/>
    </location>
</feature>
<evidence type="ECO:0000256" key="8">
    <source>
        <dbReference type="ARBA" id="ARBA00023326"/>
    </source>
</evidence>
<dbReference type="InterPro" id="IPR042222">
    <property type="entry name" value="Dynein_2_N"/>
</dbReference>
<keyword evidence="4" id="KW-0378">Hydrolase</keyword>
<dbReference type="Gene3D" id="1.10.287.2620">
    <property type="match status" value="1"/>
</dbReference>
<feature type="domain" description="AAA+ ATPase" evidence="11">
    <location>
        <begin position="3141"/>
        <end position="3280"/>
    </location>
</feature>
<feature type="transmembrane region" description="Helical" evidence="10">
    <location>
        <begin position="2854"/>
        <end position="2874"/>
    </location>
</feature>
<dbReference type="Pfam" id="PF17852">
    <property type="entry name" value="Dynein_AAA_lid"/>
    <property type="match status" value="1"/>
</dbReference>
<dbReference type="SUPFAM" id="SSF50685">
    <property type="entry name" value="Barwin-like endoglucanases"/>
    <property type="match status" value="1"/>
</dbReference>
<dbReference type="InterPro" id="IPR026983">
    <property type="entry name" value="DHC"/>
</dbReference>
<feature type="compositionally biased region" description="Low complexity" evidence="9">
    <location>
        <begin position="1236"/>
        <end position="1247"/>
    </location>
</feature>
<dbReference type="InterPro" id="IPR027417">
    <property type="entry name" value="P-loop_NTPase"/>
</dbReference>
<evidence type="ECO:0000256" key="3">
    <source>
        <dbReference type="ARBA" id="ARBA00012601"/>
    </source>
</evidence>
<dbReference type="InterPro" id="IPR003593">
    <property type="entry name" value="AAA+_ATPase"/>
</dbReference>
<sequence length="4028" mass="450444">MRLGPGGGTDPVNNVSPELSAAGRKYAQRYEDIMLAGRKLWTTMLKRDDVPKKIYFIGTNGNSGKLIAEALMDSLAYVPAPDGTMFLRRKPGVEYPKLVYFFVNSDEALARESDISSVDLYMEDEKRYREIETEVLKKFSEEDTGTMPAGCVVGESAVDTPENLEILKKGLVIWVDVSAETSWSRTQIRPKAGGGLYVRFEKVRPPVWCIASGWDGDIDDGEAKAEYVEKVNEYRDKYEAIADLRIRSDVPGIQENQYWGAERLLKAIAEFYGIDNEDASVEEEMLEADLEKFLEGARLSKYLQPALDWCDEQGAASIDDVVENADDFADALSLKPLERKRLAKAAEAEPSAQQLLPQAQLQRTAQAVLGASTTLLEKTAGLSSLAQAGYQAGPSPTKLFTWLLSLLSLLLPSLETWLRQRQQSEAFVHSLMHGVVSRLLAASELPSEALILKSVQLLPLLPMETWIQQMCLESGAIHSFALVRQRVASKRGAESGDLQDATLSKAVQSAIRGVFSGNLELCSWALSDAFVGDTFVCIEVLEELQSLEQQRRGTFRRLDADFDVISKVMSLWAFHQRQTLEDPEPSKSSSLAVLKKAAMLMQGVLVKLLPGRLLERMEEFQESEVLVRIALAAVHNNAQLRLQLAVNYSENNVVVVMVTCLQMLLRGYELEHSPSTTEVEVAFGLLAEDKLPADGWSYITYCLEVCLHVLSHWSCTKLAAPQKGPDVLDPGAAPVRLASAGVVDVLAELIDAPSAGVELRQPPPSSLVQKACETLQALFERNPHICIFCMKHYAEVKQIILVGCDSIVADPLSDHPEMQQEAIELFIGAFEKFAMKDERLSRKLLKALTGLFESSYQLVAWFLQQHPLGSLSELHSLDAHIEAVRAVARAAYWSAEDAPLLPDFVAALVATMLDAVEGHLDFAKPPSCTGRRVVDLTEAEEIASSCTASVLHLMLIDPSPPTVQQSVARSLGKRPAREENFEKDKDDLPPLEEVDGTEVSSEEAVNTLMKIMQAEVLSFEGYRKNMGDCIKSVRSIVPPENEEEAVELIVNIWNTLAAQTAHSLKVGKSMSLMPLGVLFSSGKEMEPQLAVSELFLLQYGISMKPGDQGQPGPSTKAAYGEIAAAVHVADKAIIPNVITAVIHRFGEICTQHPLVLVDFSPLGELKCENQRMEFLPRNAVTLEPPASTEPGKTVKSLMQRRRKLDPSREGEAPPAPHSASQQSFHPEFRSVRTIKPPDGSPSHGPSPRQRLGEVSPVFRSNASVSAGDSKSIMDNIFVRSHPAKAIDFPPLLDEFSRTLAAPYGEDLHHGSSSGRIASHLSPLSGILVWSHEGKCLKWRQRKIPKKDGKGQQPEYAPMDILEREFEHSQILPGSSLEVELKEAGVSRRTFYGGLLRYNYYITDGISDAAVAPINSEWLENVAFLVEADRLFKDLDPQVVQSIMEAVVIEMKAGYVRACKRAIADYIFKDQDSRERALVPFIPSPVPDWGTVPFEGIEGTVGGPPDEWRDGIEENRNAVVRILTVCNQSALRLLYLWYGTGTGYGSMLLVDLPPPSSSMVDIDHFSERQKSCCHDVFTKFKSQWFEEVCAVLREESLHLRSPTEARFFRGVLALLSVQTRHLVAQSVHEYTVFFERFSNPKPLTPEEVTKLKDYEEREDAFLVVKLVPKGEEVKLKDSTERVVERVLRVFRDFVVCLNDIPSPESRVQASSGASKETKNLWGTYLEEQHVQQAEKLIERTVHFNMANASEAVRIYDEYTYLLTEEDRIKEFVKDSSKTIPNFLQKIDSFKAVDLRIRRELPGEMRMQMVTVDCRELNETLRSHAATCMSLLLEHVAQMNLERNERCLRCPFPAVSFGSSERRIQLLRVMAMAHNRALLLAYFAWLAVCEDSLASSNRSLAEGSSASCSRYGCSSCSRCFNPGARPGVMCKGSSGVGYFCPAEPGAFRGGGVTATYACMDWTFGSSAMRSAEASFRGESGQDVYFGVGTYGISGDRQRGLGACYRLKVEGVDKDIIAQSINTGWDVDGNQFDLQIAAGGAGAFNVCAGSAGSMFSGGKSAWGCTYGGVDSDEACAALPAEPRNGHATRAAGDSLVKMCQYSWQKKVRLSGAGLPAGKCKYNPTILDVSRVRCPEQLVQLTQLQRQDDPHSFTASSSQRPKGFPNRDQKCRSEDPSAGLGYCLTRMMDCRKPSGAFKDNVQADLMVPGRRRLTRDVETARSCTPVRAVRPTNATELVDIEQQLEQFRGSTLKDMLDEFQDIRAWQQMLYDCEHLLTPRDFKAIVDTAVWVQNIDSKMLKNEQSLRTERDGIEKKFKKDRQAFEDDLTGYLAMVNKFKEAGDLKKMDDNSERIVLLKDHLQHARNEAEKIREKEILLGWDPSDFEKLTEAIDKLAPYDDLWELVHKWTTEEKKWMRGPLFSLEPEAVDATANSLAKRAMKLQGFFESQNLQAPVFVAKKIKKEADTFKQYLPLIHALCNPGLRPRHWEEISEVVHFAMERDSAFTLSRVVDMDVATHLTALQEISDSASREYGLVRNLGTASKRLTPRKMIVLCGEKTLESIYEQWQPVNFELKAWKDTETYIVAGSTVDEMQSLMDDHIIKVQTMKGSPYAKAFMEKITSLESWLLQTQEIMDIWMKVQGVWLYLEPIFSSEDIVKQMPTEALRAVNARSGDAKKGGTIAGSWTEVLATNAAEMLKSSDDPQALCETLATMVKNGGKQQKEATRVLHIGWREAMNNKTNSWINMGVVAALVFSVLFSAINQPFGVIEANDMWQTHREAMNNVLVCLLYISTIFGLITVVLTILLLIHMAAYVNDADDFLFFMNLNPTHLVDLCIVVCLLCGGVSIPLAAVVGNKEPIGSICFFTGILTFTGVLYIYLRSLIVNNQRVAKRQKETEEHQETIARILREELEKIARCVQKLPSFVACAEETKDPTRVNPHMKKVKNPVDPHAARGNVELWLVEVEAAMLETIRHVCLASAKDYEERNKFTDWLKQWPGQAVIAIFCLFWTRETPEGGFQHLCNQVLQVADKLKLTLADIIDLVRNDIPPLTRCTLEALIVIFVHNKDTVEELGALGTSVVDDFDWLVQLRYYVEENPEKPHQQDLFVRITNSFLGYAYEYLGNSSRLIVTPLTDRCYRTCCGALHLLYGAAPEGPAGTGKTETVKDLAKALARFCVVFNCSDELDYLAMAKFFKGLAASGGWACFDEFNRIDAEVLSVIAQQILCIQNAIREKKTHFEFEGTELPIIWTCNCFITMNPGYAGRAELPDNLKALFRTVAMMVPDYAMIAEIKLYSYGYEDSRSLAQKIVTTYKLCSEQLSSQKHYDYGMRAVFAVLVQAGRLKRNNPTQEEAKLMLQSVNDVNLAKFLDFDVPLYNGITKDLFPGVELPQPDYSMMVNKLTQNLDVTHCQAHPYFIDKIIQFYECHLVRHSVMLVGMPFSGKTTALNTLQKALTDLAQEGSMHAGCIVHQARLNPKSIPARDLYGCFEEVSREWVDGIVAVLFREFARNQTEERKWLVFDGPVDAVWIENMNTVMDENKKLCLNSGEIIAMSANMRTIIEPMDVEVASPATISRNGMVFFEPHLMGYQHLIDKTLKGGLPKEMEEAERSAIASMIDFLVPPLIAYVQKACRTVSPVQEQNLVQSFLQLLTTKLQTGYKDPNMSREAVDPKAIITMTDCYAIWSAIWGIGAACETNSRPMFGSFLRKLLTGQESPKPPKKIQPNLPDRGSVFDYVVDLKQPGWTTWMDTVEAQSIPNSAQVQNIIVQTVDNVRYRHLLEHCIEHRMKLLFCGPTGTGKTVYMQQALMAMPKETHMSIQIGFSAQTKCSQTQDLVDAKLERRRKGVYGPPMGRTCVVMVDDLNMPVKEKYGAMPPIEILRQSMDSTAYGPTGGWFDRKDATHPFRSIIDVVYFAAMGPPGGGRNFITPRILGHMYLVGFPLLDDDNMMQIFNTVLEWKFRAENYPAEVASLSKKMVQATLEIYKNTSNELRPTPMKVHYTFNLRDFSKVICGVGAPEWRWCVLFVPEEEYTGILRR</sequence>
<feature type="domain" description="AAA+ ATPase" evidence="11">
    <location>
        <begin position="3777"/>
        <end position="3906"/>
    </location>
</feature>
<evidence type="ECO:0000256" key="2">
    <source>
        <dbReference type="ARBA" id="ARBA00007793"/>
    </source>
</evidence>
<dbReference type="InterPro" id="IPR000334">
    <property type="entry name" value="Glyco_hydro_45"/>
</dbReference>
<feature type="compositionally biased region" description="Basic and acidic residues" evidence="9">
    <location>
        <begin position="975"/>
        <end position="988"/>
    </location>
</feature>
<keyword evidence="10" id="KW-1133">Transmembrane helix</keyword>
<dbReference type="InterPro" id="IPR035699">
    <property type="entry name" value="AAA_6"/>
</dbReference>
<comment type="caution">
    <text evidence="12">The sequence shown here is derived from an EMBL/GenBank/DDBJ whole genome shotgun (WGS) entry which is preliminary data.</text>
</comment>
<dbReference type="EMBL" id="CAXAMN010009557">
    <property type="protein sequence ID" value="CAK9029100.1"/>
    <property type="molecule type" value="Genomic_DNA"/>
</dbReference>
<gene>
    <name evidence="12" type="ORF">CCMP2556_LOCUS17355</name>
</gene>
<dbReference type="InterPro" id="IPR013602">
    <property type="entry name" value="Dynein_heavy_linker"/>
</dbReference>
<dbReference type="EC" id="3.2.1.4" evidence="3"/>
<dbReference type="Gene3D" id="1.20.58.1120">
    <property type="match status" value="1"/>
</dbReference>
<proteinExistence type="inferred from homology"/>
<dbReference type="Gene3D" id="1.10.472.130">
    <property type="match status" value="1"/>
</dbReference>
<organism evidence="12 13">
    <name type="scientific">Durusdinium trenchii</name>
    <dbReference type="NCBI Taxonomy" id="1381693"/>
    <lineage>
        <taxon>Eukaryota</taxon>
        <taxon>Sar</taxon>
        <taxon>Alveolata</taxon>
        <taxon>Dinophyceae</taxon>
        <taxon>Suessiales</taxon>
        <taxon>Symbiodiniaceae</taxon>
        <taxon>Durusdinium</taxon>
    </lineage>
</organism>
<keyword evidence="10" id="KW-0472">Membrane</keyword>
<dbReference type="InterPro" id="IPR041466">
    <property type="entry name" value="Dynein_AAA5_ext"/>
</dbReference>
<protein>
    <recommendedName>
        <fullName evidence="3">cellulase</fullName>
        <ecNumber evidence="3">3.2.1.4</ecNumber>
    </recommendedName>
</protein>
<evidence type="ECO:0000256" key="7">
    <source>
        <dbReference type="ARBA" id="ARBA00023295"/>
    </source>
</evidence>
<dbReference type="Gene3D" id="1.10.8.710">
    <property type="match status" value="1"/>
</dbReference>
<evidence type="ECO:0000256" key="6">
    <source>
        <dbReference type="ARBA" id="ARBA00023277"/>
    </source>
</evidence>
<evidence type="ECO:0000256" key="10">
    <source>
        <dbReference type="SAM" id="Phobius"/>
    </source>
</evidence>
<keyword evidence="10" id="KW-0812">Transmembrane</keyword>
<feature type="compositionally biased region" description="Basic and acidic residues" evidence="9">
    <location>
        <begin position="2161"/>
        <end position="2170"/>
    </location>
</feature>
<keyword evidence="8" id="KW-0624">Polysaccharide degradation</keyword>
<dbReference type="Gene3D" id="2.40.40.10">
    <property type="entry name" value="RlpA-like domain"/>
    <property type="match status" value="1"/>
</dbReference>
<dbReference type="SMART" id="SM00382">
    <property type="entry name" value="AAA"/>
    <property type="match status" value="3"/>
</dbReference>
<dbReference type="Gene3D" id="1.20.920.30">
    <property type="match status" value="1"/>
</dbReference>
<dbReference type="SUPFAM" id="SSF52540">
    <property type="entry name" value="P-loop containing nucleoside triphosphate hydrolases"/>
    <property type="match status" value="3"/>
</dbReference>
<dbReference type="InterPro" id="IPR036908">
    <property type="entry name" value="RlpA-like_sf"/>
</dbReference>
<feature type="region of interest" description="Disordered" evidence="9">
    <location>
        <begin position="2140"/>
        <end position="2170"/>
    </location>
</feature>
<keyword evidence="7" id="KW-0326">Glycosidase</keyword>
<keyword evidence="6" id="KW-0119">Carbohydrate metabolism</keyword>
<feature type="transmembrane region" description="Helical" evidence="10">
    <location>
        <begin position="2738"/>
        <end position="2757"/>
    </location>
</feature>
<dbReference type="PANTHER" id="PTHR45703">
    <property type="entry name" value="DYNEIN HEAVY CHAIN"/>
    <property type="match status" value="1"/>
</dbReference>
<feature type="transmembrane region" description="Helical" evidence="10">
    <location>
        <begin position="2826"/>
        <end position="2847"/>
    </location>
</feature>
<reference evidence="12 13" key="1">
    <citation type="submission" date="2024-02" db="EMBL/GenBank/DDBJ databases">
        <authorList>
            <person name="Chen Y."/>
            <person name="Shah S."/>
            <person name="Dougan E. K."/>
            <person name="Thang M."/>
            <person name="Chan C."/>
        </authorList>
    </citation>
    <scope>NUCLEOTIDE SEQUENCE [LARGE SCALE GENOMIC DNA]</scope>
</reference>
<name>A0ABP0KQE9_9DINO</name>
<dbReference type="InterPro" id="IPR043157">
    <property type="entry name" value="Dynein_AAA1S"/>
</dbReference>
<dbReference type="PANTHER" id="PTHR45703:SF1">
    <property type="entry name" value="DYNEINS HEAVY CHAIN"/>
    <property type="match status" value="1"/>
</dbReference>
<evidence type="ECO:0000259" key="11">
    <source>
        <dbReference type="SMART" id="SM00382"/>
    </source>
</evidence>
<evidence type="ECO:0000256" key="4">
    <source>
        <dbReference type="ARBA" id="ARBA00022801"/>
    </source>
</evidence>
<comment type="similarity">
    <text evidence="2">Belongs to the glycosyl hydrolase 45 (cellulase K) family.</text>
</comment>
<evidence type="ECO:0000256" key="1">
    <source>
        <dbReference type="ARBA" id="ARBA00000966"/>
    </source>
</evidence>
<dbReference type="Gene3D" id="3.40.50.300">
    <property type="entry name" value="P-loop containing nucleotide triphosphate hydrolases"/>
    <property type="match status" value="4"/>
</dbReference>
<dbReference type="InterPro" id="IPR031322">
    <property type="entry name" value="Shikimate/glucono_kinase"/>
</dbReference>
<dbReference type="Pfam" id="PF08393">
    <property type="entry name" value="DHC_N2"/>
    <property type="match status" value="2"/>
</dbReference>
<comment type="catalytic activity">
    <reaction evidence="1">
        <text>Endohydrolysis of (1-&gt;4)-beta-D-glucosidic linkages in cellulose, lichenin and cereal beta-D-glucans.</text>
        <dbReference type="EC" id="3.2.1.4"/>
    </reaction>
</comment>
<keyword evidence="5" id="KW-0136">Cellulose degradation</keyword>
<dbReference type="Pfam" id="PF12775">
    <property type="entry name" value="AAA_7"/>
    <property type="match status" value="1"/>
</dbReference>
<dbReference type="Pfam" id="PF12774">
    <property type="entry name" value="AAA_6"/>
    <property type="match status" value="1"/>
</dbReference>
<dbReference type="Proteomes" id="UP001642484">
    <property type="component" value="Unassembled WGS sequence"/>
</dbReference>
<feature type="region of interest" description="Disordered" evidence="9">
    <location>
        <begin position="967"/>
        <end position="999"/>
    </location>
</feature>
<keyword evidence="13" id="KW-1185">Reference proteome</keyword>
<feature type="region of interest" description="Disordered" evidence="9">
    <location>
        <begin position="1178"/>
        <end position="1254"/>
    </location>
</feature>
<evidence type="ECO:0000313" key="12">
    <source>
        <dbReference type="EMBL" id="CAK9029100.1"/>
    </source>
</evidence>
<dbReference type="Pfam" id="PF02015">
    <property type="entry name" value="Glyco_hydro_45"/>
    <property type="match status" value="1"/>
</dbReference>
<accession>A0ABP0KQE9</accession>
<feature type="transmembrane region" description="Helical" evidence="10">
    <location>
        <begin position="2778"/>
        <end position="2806"/>
    </location>
</feature>
<evidence type="ECO:0000256" key="9">
    <source>
        <dbReference type="SAM" id="MobiDB-lite"/>
    </source>
</evidence>
<dbReference type="Gene3D" id="1.20.140.100">
    <property type="entry name" value="Dynein heavy chain, N-terminal domain 2"/>
    <property type="match status" value="1"/>
</dbReference>
<evidence type="ECO:0000256" key="5">
    <source>
        <dbReference type="ARBA" id="ARBA00023001"/>
    </source>
</evidence>
<evidence type="ECO:0000313" key="13">
    <source>
        <dbReference type="Proteomes" id="UP001642484"/>
    </source>
</evidence>